<dbReference type="PANTHER" id="PTHR42852:SF6">
    <property type="entry name" value="THIOL:DISULFIDE INTERCHANGE PROTEIN DSBE"/>
    <property type="match status" value="1"/>
</dbReference>
<dbReference type="InterPro" id="IPR013766">
    <property type="entry name" value="Thioredoxin_domain"/>
</dbReference>
<feature type="domain" description="Thioredoxin" evidence="6">
    <location>
        <begin position="270"/>
        <end position="417"/>
    </location>
</feature>
<proteinExistence type="predicted"/>
<keyword evidence="2" id="KW-0201">Cytochrome c-type biogenesis</keyword>
<evidence type="ECO:0000256" key="5">
    <source>
        <dbReference type="SAM" id="SignalP"/>
    </source>
</evidence>
<dbReference type="InterPro" id="IPR036249">
    <property type="entry name" value="Thioredoxin-like_sf"/>
</dbReference>
<dbReference type="PANTHER" id="PTHR42852">
    <property type="entry name" value="THIOL:DISULFIDE INTERCHANGE PROTEIN DSBE"/>
    <property type="match status" value="1"/>
</dbReference>
<dbReference type="CDD" id="cd02966">
    <property type="entry name" value="TlpA_like_family"/>
    <property type="match status" value="1"/>
</dbReference>
<evidence type="ECO:0000256" key="3">
    <source>
        <dbReference type="ARBA" id="ARBA00023157"/>
    </source>
</evidence>
<dbReference type="RefSeq" id="WP_344675754.1">
    <property type="nucleotide sequence ID" value="NZ_BAAAZI010000012.1"/>
</dbReference>
<sequence>MRILILCLLIVFNVQSATSQEIKINLKQKTGYGPFKPEAGNILFSPPNNHPLFNTFSKLEFNNIPDDLIEVKKGIIPFDFLQFLFQSLYGTENYKFFENFKKQRSYEISNDVLSTKQIKCFVRVIFAKNTQDNPIYIIDANQNGNFNDDPIIQIESIQSLEELKNKNLKIIESSYQISNGKNTLERKIPIIVFFHRNELKYNIPSYMVGNIKNQKDIFISHDFIFPDYWVSTINIDNGNSNIKKNDIFQLDNKYYKNNGVDIRSNTLLLTEEKNNNQRFTLNNLEQPDIKSDSTINLDDYKGKYLFIDFWGSWCAPCLQELPILSSIYNEIDKSKIDFIGIAGRDEPKKVLKVIIDHNISWKNILSNDSNKLAEIFNVVKYPTGFLINPDGNIIESDLSVIELRPYLRKYKLLKQGQ</sequence>
<protein>
    <recommendedName>
        <fullName evidence="6">Thioredoxin domain-containing protein</fullName>
    </recommendedName>
</protein>
<dbReference type="Gene3D" id="3.40.30.10">
    <property type="entry name" value="Glutaredoxin"/>
    <property type="match status" value="1"/>
</dbReference>
<dbReference type="Proteomes" id="UP001500101">
    <property type="component" value="Unassembled WGS sequence"/>
</dbReference>
<comment type="subcellular location">
    <subcellularLocation>
        <location evidence="1">Cell envelope</location>
    </subcellularLocation>
</comment>
<feature type="signal peptide" evidence="5">
    <location>
        <begin position="1"/>
        <end position="19"/>
    </location>
</feature>
<gene>
    <name evidence="7" type="ORF">GCM10022216_31570</name>
</gene>
<evidence type="ECO:0000259" key="6">
    <source>
        <dbReference type="PROSITE" id="PS51352"/>
    </source>
</evidence>
<keyword evidence="4" id="KW-0676">Redox-active center</keyword>
<dbReference type="Pfam" id="PF00578">
    <property type="entry name" value="AhpC-TSA"/>
    <property type="match status" value="1"/>
</dbReference>
<dbReference type="InterPro" id="IPR000866">
    <property type="entry name" value="AhpC/TSA"/>
</dbReference>
<feature type="chain" id="PRO_5046178693" description="Thioredoxin domain-containing protein" evidence="5">
    <location>
        <begin position="20"/>
        <end position="417"/>
    </location>
</feature>
<accession>A0ABP7Z3E1</accession>
<keyword evidence="5" id="KW-0732">Signal</keyword>
<evidence type="ECO:0000256" key="1">
    <source>
        <dbReference type="ARBA" id="ARBA00004196"/>
    </source>
</evidence>
<evidence type="ECO:0000313" key="7">
    <source>
        <dbReference type="EMBL" id="GAA4146528.1"/>
    </source>
</evidence>
<dbReference type="PROSITE" id="PS51352">
    <property type="entry name" value="THIOREDOXIN_2"/>
    <property type="match status" value="1"/>
</dbReference>
<evidence type="ECO:0000256" key="2">
    <source>
        <dbReference type="ARBA" id="ARBA00022748"/>
    </source>
</evidence>
<evidence type="ECO:0000313" key="8">
    <source>
        <dbReference type="Proteomes" id="UP001500101"/>
    </source>
</evidence>
<dbReference type="InterPro" id="IPR017937">
    <property type="entry name" value="Thioredoxin_CS"/>
</dbReference>
<dbReference type="SUPFAM" id="SSF52833">
    <property type="entry name" value="Thioredoxin-like"/>
    <property type="match status" value="1"/>
</dbReference>
<keyword evidence="8" id="KW-1185">Reference proteome</keyword>
<comment type="caution">
    <text evidence="7">The sequence shown here is derived from an EMBL/GenBank/DDBJ whole genome shotgun (WGS) entry which is preliminary data.</text>
</comment>
<keyword evidence="3" id="KW-1015">Disulfide bond</keyword>
<name>A0ABP7Z3E1_9SPHI</name>
<organism evidence="7 8">
    <name type="scientific">Sphingobacterium kyonggiense</name>
    <dbReference type="NCBI Taxonomy" id="714075"/>
    <lineage>
        <taxon>Bacteria</taxon>
        <taxon>Pseudomonadati</taxon>
        <taxon>Bacteroidota</taxon>
        <taxon>Sphingobacteriia</taxon>
        <taxon>Sphingobacteriales</taxon>
        <taxon>Sphingobacteriaceae</taxon>
        <taxon>Sphingobacterium</taxon>
    </lineage>
</organism>
<dbReference type="EMBL" id="BAAAZI010000012">
    <property type="protein sequence ID" value="GAA4146528.1"/>
    <property type="molecule type" value="Genomic_DNA"/>
</dbReference>
<dbReference type="InterPro" id="IPR050553">
    <property type="entry name" value="Thioredoxin_ResA/DsbE_sf"/>
</dbReference>
<dbReference type="PROSITE" id="PS00194">
    <property type="entry name" value="THIOREDOXIN_1"/>
    <property type="match status" value="1"/>
</dbReference>
<evidence type="ECO:0000256" key="4">
    <source>
        <dbReference type="ARBA" id="ARBA00023284"/>
    </source>
</evidence>
<reference evidence="8" key="1">
    <citation type="journal article" date="2019" name="Int. J. Syst. Evol. Microbiol.">
        <title>The Global Catalogue of Microorganisms (GCM) 10K type strain sequencing project: providing services to taxonomists for standard genome sequencing and annotation.</title>
        <authorList>
            <consortium name="The Broad Institute Genomics Platform"/>
            <consortium name="The Broad Institute Genome Sequencing Center for Infectious Disease"/>
            <person name="Wu L."/>
            <person name="Ma J."/>
        </authorList>
    </citation>
    <scope>NUCLEOTIDE SEQUENCE [LARGE SCALE GENOMIC DNA]</scope>
    <source>
        <strain evidence="8">JCM 16704</strain>
    </source>
</reference>